<accession>A0A166GGG7</accession>
<dbReference type="Gene3D" id="3.40.50.980">
    <property type="match status" value="2"/>
</dbReference>
<feature type="domain" description="AMP-binding enzyme C-terminal" evidence="4">
    <location>
        <begin position="461"/>
        <end position="537"/>
    </location>
</feature>
<keyword evidence="2" id="KW-0436">Ligase</keyword>
<evidence type="ECO:0000259" key="3">
    <source>
        <dbReference type="Pfam" id="PF00501"/>
    </source>
</evidence>
<dbReference type="Pfam" id="PF00501">
    <property type="entry name" value="AMP-binding"/>
    <property type="match status" value="1"/>
</dbReference>
<evidence type="ECO:0000256" key="2">
    <source>
        <dbReference type="ARBA" id="ARBA00022598"/>
    </source>
</evidence>
<dbReference type="STRING" id="1314776.A0A166GGG7"/>
<dbReference type="EMBL" id="KV428019">
    <property type="protein sequence ID" value="KZT41661.1"/>
    <property type="molecule type" value="Genomic_DNA"/>
</dbReference>
<gene>
    <name evidence="5" type="ORF">SISSUDRAFT_1126238</name>
</gene>
<name>A0A166GGG7_9AGAM</name>
<dbReference type="CDD" id="cd05911">
    <property type="entry name" value="Firefly_Luc_like"/>
    <property type="match status" value="1"/>
</dbReference>
<dbReference type="Gene3D" id="3.30.300.30">
    <property type="match status" value="1"/>
</dbReference>
<dbReference type="AlphaFoldDB" id="A0A166GGG7"/>
<keyword evidence="6" id="KW-1185">Reference proteome</keyword>
<dbReference type="InterPro" id="IPR045851">
    <property type="entry name" value="AMP-bd_C_sf"/>
</dbReference>
<proteinExistence type="inferred from homology"/>
<dbReference type="Pfam" id="PF13193">
    <property type="entry name" value="AMP-binding_C"/>
    <property type="match status" value="1"/>
</dbReference>
<dbReference type="GO" id="GO:0016405">
    <property type="term" value="F:CoA-ligase activity"/>
    <property type="evidence" value="ECO:0007669"/>
    <property type="project" value="TreeGrafter"/>
</dbReference>
<feature type="domain" description="AMP-dependent synthetase/ligase" evidence="3">
    <location>
        <begin position="33"/>
        <end position="410"/>
    </location>
</feature>
<dbReference type="PROSITE" id="PS00455">
    <property type="entry name" value="AMP_BINDING"/>
    <property type="match status" value="1"/>
</dbReference>
<comment type="similarity">
    <text evidence="1">Belongs to the ATP-dependent AMP-binding enzyme family.</text>
</comment>
<dbReference type="InterPro" id="IPR020845">
    <property type="entry name" value="AMP-binding_CS"/>
</dbReference>
<evidence type="ECO:0000259" key="4">
    <source>
        <dbReference type="Pfam" id="PF13193"/>
    </source>
</evidence>
<evidence type="ECO:0000256" key="1">
    <source>
        <dbReference type="ARBA" id="ARBA00006432"/>
    </source>
</evidence>
<dbReference type="InterPro" id="IPR000873">
    <property type="entry name" value="AMP-dep_synth/lig_dom"/>
</dbReference>
<dbReference type="Proteomes" id="UP000076798">
    <property type="component" value="Unassembled WGS sequence"/>
</dbReference>
<dbReference type="OrthoDB" id="1898221at2759"/>
<dbReference type="SUPFAM" id="SSF56801">
    <property type="entry name" value="Acetyl-CoA synthetase-like"/>
    <property type="match status" value="1"/>
</dbReference>
<organism evidence="5 6">
    <name type="scientific">Sistotremastrum suecicum HHB10207 ss-3</name>
    <dbReference type="NCBI Taxonomy" id="1314776"/>
    <lineage>
        <taxon>Eukaryota</taxon>
        <taxon>Fungi</taxon>
        <taxon>Dikarya</taxon>
        <taxon>Basidiomycota</taxon>
        <taxon>Agaricomycotina</taxon>
        <taxon>Agaricomycetes</taxon>
        <taxon>Sistotremastrales</taxon>
        <taxon>Sistotremastraceae</taxon>
        <taxon>Sistotremastrum</taxon>
    </lineage>
</organism>
<sequence>MPIKSPRPTPHFPAIDILSWIFNDKTYTYDREKPLYISVTGPKQQITGNQLLDLTRKVGRGLRELAGVKAGDVVLCASQNHLLYPAAVLGTICAGAIFTGSNPTYTEFELLHQLRDSGAKVIFASAITLPVVLACAAKLNIPKANIFVLDGPRNGVRGIQDLLRNQGQDWQKITDYQKLSSTTAVLLYSSGTTGLSKGCEITHWNLVTHSVSTILILDKVSAEKRHPQKKFPDPIYLAFLPFFHAFGLTYFVMNNARMGRLTYIVEQFTFPTILQAIERHRITDVVMAPPVAVLLAKSPIVKDYNISSLSNILCGAAPLGTELALAVEKVLDSSGAKNVKLHQGWGMSEVTCGGTMFDRGEWDERTGRLSVGHLAAGLEAMIVDDDAREVKQGEPGELWLRGPFVFKGYWRNEKATRNTITPEGWMKTGDIARIDGRGMFYIVERKKELIKVKGFQVAPAELEAALLLNPDVADAAVIGVPRINDGAEEPKAYVVRAQPNVTAASIEAWIADRLSPYKRLTGGVEFVDEIPKSASGKILRRILRERALKSNSRASRGVAKL</sequence>
<evidence type="ECO:0000313" key="6">
    <source>
        <dbReference type="Proteomes" id="UP000076798"/>
    </source>
</evidence>
<dbReference type="PANTHER" id="PTHR24096">
    <property type="entry name" value="LONG-CHAIN-FATTY-ACID--COA LIGASE"/>
    <property type="match status" value="1"/>
</dbReference>
<evidence type="ECO:0000313" key="5">
    <source>
        <dbReference type="EMBL" id="KZT41661.1"/>
    </source>
</evidence>
<protein>
    <submittedName>
        <fullName evidence="5">Acetyl-CoA synthetase-like protein</fullName>
    </submittedName>
</protein>
<dbReference type="InterPro" id="IPR025110">
    <property type="entry name" value="AMP-bd_C"/>
</dbReference>
<dbReference type="Gene3D" id="2.30.38.10">
    <property type="entry name" value="Luciferase, Domain 3"/>
    <property type="match status" value="1"/>
</dbReference>
<dbReference type="PANTHER" id="PTHR24096:SF149">
    <property type="entry name" value="AMP-BINDING DOMAIN-CONTAINING PROTEIN-RELATED"/>
    <property type="match status" value="1"/>
</dbReference>
<reference evidence="5 6" key="1">
    <citation type="journal article" date="2016" name="Mol. Biol. Evol.">
        <title>Comparative Genomics of Early-Diverging Mushroom-Forming Fungi Provides Insights into the Origins of Lignocellulose Decay Capabilities.</title>
        <authorList>
            <person name="Nagy L.G."/>
            <person name="Riley R."/>
            <person name="Tritt A."/>
            <person name="Adam C."/>
            <person name="Daum C."/>
            <person name="Floudas D."/>
            <person name="Sun H."/>
            <person name="Yadav J.S."/>
            <person name="Pangilinan J."/>
            <person name="Larsson K.H."/>
            <person name="Matsuura K."/>
            <person name="Barry K."/>
            <person name="Labutti K."/>
            <person name="Kuo R."/>
            <person name="Ohm R.A."/>
            <person name="Bhattacharya S.S."/>
            <person name="Shirouzu T."/>
            <person name="Yoshinaga Y."/>
            <person name="Martin F.M."/>
            <person name="Grigoriev I.V."/>
            <person name="Hibbett D.S."/>
        </authorList>
    </citation>
    <scope>NUCLEOTIDE SEQUENCE [LARGE SCALE GENOMIC DNA]</scope>
    <source>
        <strain evidence="5 6">HHB10207 ss-3</strain>
    </source>
</reference>